<comment type="caution">
    <text evidence="3">The sequence shown here is derived from an EMBL/GenBank/DDBJ whole genome shotgun (WGS) entry which is preliminary data.</text>
</comment>
<dbReference type="Proteomes" id="UP001300261">
    <property type="component" value="Unassembled WGS sequence"/>
</dbReference>
<dbReference type="InterPro" id="IPR005123">
    <property type="entry name" value="Oxoglu/Fe-dep_dioxygenase_dom"/>
</dbReference>
<sequence>MTAMRVTDQDWPAITERLDSTGWALIRGLVPGQASDDIAAGYDREDLFRNRIVMRRHGFGSGEYKYFCYPLPAMVQSLRSELYRHLQPVANAWNARLKSPVRYPPNHEDFLARCHAAGQTRPTPLLLRYGPGDYNCLHQDLYGENVFPIQVAILLSDPGKEFEGGEFVLTEQRPRAQSRAIVAPLAKGDGIAFAVSHRPVRGTRGDYRVNLRHGVSEVRTGRRHTLGVIFHDGA</sequence>
<feature type="domain" description="Fe2OG dioxygenase" evidence="2">
    <location>
        <begin position="120"/>
        <end position="233"/>
    </location>
</feature>
<keyword evidence="1" id="KW-0408">Iron</keyword>
<proteinExistence type="inferred from homology"/>
<evidence type="ECO:0000313" key="4">
    <source>
        <dbReference type="Proteomes" id="UP001300261"/>
    </source>
</evidence>
<accession>A0ABT3QWT5</accession>
<protein>
    <submittedName>
        <fullName evidence="3">2OG-Fe(II) oxygenase</fullName>
    </submittedName>
</protein>
<keyword evidence="4" id="KW-1185">Reference proteome</keyword>
<gene>
    <name evidence="3" type="ORF">ON753_03065</name>
</gene>
<reference evidence="3 4" key="1">
    <citation type="journal article" date="2016" name="Int. J. Syst. Evol. Microbiol.">
        <title>Labrenzia salina sp. nov., isolated from the rhizosphere of the halophyte Arthrocnemum macrostachyum.</title>
        <authorList>
            <person name="Camacho M."/>
            <person name="Redondo-Gomez S."/>
            <person name="Rodriguez-Llorente I."/>
            <person name="Rohde M."/>
            <person name="Sproer C."/>
            <person name="Schumann P."/>
            <person name="Klenk H.P."/>
            <person name="Montero-Calasanz M.D.C."/>
        </authorList>
    </citation>
    <scope>NUCLEOTIDE SEQUENCE [LARGE SCALE GENOMIC DNA]</scope>
    <source>
        <strain evidence="3 4">DSM 29163</strain>
    </source>
</reference>
<evidence type="ECO:0000313" key="3">
    <source>
        <dbReference type="EMBL" id="MCX2721389.1"/>
    </source>
</evidence>
<dbReference type="PROSITE" id="PS51471">
    <property type="entry name" value="FE2OG_OXY"/>
    <property type="match status" value="1"/>
</dbReference>
<evidence type="ECO:0000259" key="2">
    <source>
        <dbReference type="PROSITE" id="PS51471"/>
    </source>
</evidence>
<dbReference type="Gene3D" id="2.60.120.620">
    <property type="entry name" value="q2cbj1_9rhob like domain"/>
    <property type="match status" value="1"/>
</dbReference>
<dbReference type="Pfam" id="PF09859">
    <property type="entry name" value="Oxygenase-NA"/>
    <property type="match status" value="1"/>
</dbReference>
<evidence type="ECO:0000256" key="1">
    <source>
        <dbReference type="RuleBase" id="RU003682"/>
    </source>
</evidence>
<name>A0ABT3QWT5_9HYPH</name>
<dbReference type="EMBL" id="JAPEVI010000002">
    <property type="protein sequence ID" value="MCX2721389.1"/>
    <property type="molecule type" value="Genomic_DNA"/>
</dbReference>
<keyword evidence="1" id="KW-0479">Metal-binding</keyword>
<organism evidence="3 4">
    <name type="scientific">Roseibium salinum</name>
    <dbReference type="NCBI Taxonomy" id="1604349"/>
    <lineage>
        <taxon>Bacteria</taxon>
        <taxon>Pseudomonadati</taxon>
        <taxon>Pseudomonadota</taxon>
        <taxon>Alphaproteobacteria</taxon>
        <taxon>Hyphomicrobiales</taxon>
        <taxon>Stappiaceae</taxon>
        <taxon>Roseibium</taxon>
    </lineage>
</organism>
<comment type="similarity">
    <text evidence="1">Belongs to the iron/ascorbate-dependent oxidoreductase family.</text>
</comment>
<keyword evidence="1" id="KW-0560">Oxidoreductase</keyword>
<dbReference type="InterPro" id="IPR018655">
    <property type="entry name" value="DUF2086"/>
</dbReference>
<dbReference type="RefSeq" id="WP_265961090.1">
    <property type="nucleotide sequence ID" value="NZ_JAPEVI010000002.1"/>
</dbReference>